<sequence>MFFQVIIIFLFFVLPTFTVLYLTPTDQFTCSYGYNCPTRKYPSREIEYSWCDTCNNLIPSNITVVGIQYNNITMGKYTLPKTNSYEIITCKIQKMENEKFEINEIFSGFYDIEQNYKCISKKKSDEIIKAKDVQNRRKNLFGICVLLNAFSFVSFIIFLNY</sequence>
<proteinExistence type="predicted"/>
<dbReference type="AlphaFoldDB" id="A0A6C0AEK3"/>
<organism evidence="2">
    <name type="scientific">viral metagenome</name>
    <dbReference type="NCBI Taxonomy" id="1070528"/>
    <lineage>
        <taxon>unclassified sequences</taxon>
        <taxon>metagenomes</taxon>
        <taxon>organismal metagenomes</taxon>
    </lineage>
</organism>
<feature type="transmembrane region" description="Helical" evidence="1">
    <location>
        <begin position="139"/>
        <end position="159"/>
    </location>
</feature>
<evidence type="ECO:0000313" key="2">
    <source>
        <dbReference type="EMBL" id="QHS77870.1"/>
    </source>
</evidence>
<keyword evidence="1" id="KW-1133">Transmembrane helix</keyword>
<feature type="transmembrane region" description="Helical" evidence="1">
    <location>
        <begin position="6"/>
        <end position="23"/>
    </location>
</feature>
<name>A0A6C0AEK3_9ZZZZ</name>
<reference evidence="2" key="1">
    <citation type="journal article" date="2020" name="Nature">
        <title>Giant virus diversity and host interactions through global metagenomics.</title>
        <authorList>
            <person name="Schulz F."/>
            <person name="Roux S."/>
            <person name="Paez-Espino D."/>
            <person name="Jungbluth S."/>
            <person name="Walsh D.A."/>
            <person name="Denef V.J."/>
            <person name="McMahon K.D."/>
            <person name="Konstantinidis K.T."/>
            <person name="Eloe-Fadrosh E.A."/>
            <person name="Kyrpides N.C."/>
            <person name="Woyke T."/>
        </authorList>
    </citation>
    <scope>NUCLEOTIDE SEQUENCE</scope>
    <source>
        <strain evidence="2">GVMAG-S-1021933-23</strain>
    </source>
</reference>
<dbReference type="EMBL" id="MN740593">
    <property type="protein sequence ID" value="QHS77870.1"/>
    <property type="molecule type" value="Genomic_DNA"/>
</dbReference>
<keyword evidence="1" id="KW-0472">Membrane</keyword>
<protein>
    <recommendedName>
        <fullName evidence="3">Transmembrane protein</fullName>
    </recommendedName>
</protein>
<keyword evidence="1" id="KW-0812">Transmembrane</keyword>
<accession>A0A6C0AEK3</accession>
<evidence type="ECO:0008006" key="3">
    <source>
        <dbReference type="Google" id="ProtNLM"/>
    </source>
</evidence>
<evidence type="ECO:0000256" key="1">
    <source>
        <dbReference type="SAM" id="Phobius"/>
    </source>
</evidence>